<dbReference type="InterPro" id="IPR017375">
    <property type="entry name" value="PEX12"/>
</dbReference>
<keyword evidence="5" id="KW-0812">Transmembrane</keyword>
<dbReference type="GO" id="GO:0004842">
    <property type="term" value="F:ubiquitin-protein transferase activity"/>
    <property type="evidence" value="ECO:0007669"/>
    <property type="project" value="TreeGrafter"/>
</dbReference>
<proteinExistence type="inferred from homology"/>
<evidence type="ECO:0000256" key="9">
    <source>
        <dbReference type="ARBA" id="ARBA00022927"/>
    </source>
</evidence>
<evidence type="ECO:0000256" key="5">
    <source>
        <dbReference type="ARBA" id="ARBA00022692"/>
    </source>
</evidence>
<comment type="pathway">
    <text evidence="2">Protein modification; protein ubiquitination.</text>
</comment>
<keyword evidence="16" id="KW-1185">Reference proteome</keyword>
<dbReference type="KEGG" id="mpp:MICPUCDRAFT_25018"/>
<dbReference type="RefSeq" id="XP_003056078.1">
    <property type="nucleotide sequence ID" value="XM_003056032.1"/>
</dbReference>
<evidence type="ECO:0000259" key="14">
    <source>
        <dbReference type="Pfam" id="PF04757"/>
    </source>
</evidence>
<evidence type="ECO:0000256" key="11">
    <source>
        <dbReference type="ARBA" id="ARBA00023136"/>
    </source>
</evidence>
<accession>C1MKY6</accession>
<evidence type="ECO:0000313" key="15">
    <source>
        <dbReference type="EMBL" id="EEH59454.1"/>
    </source>
</evidence>
<dbReference type="InterPro" id="IPR013083">
    <property type="entry name" value="Znf_RING/FYVE/PHD"/>
</dbReference>
<gene>
    <name evidence="15" type="ORF">MICPUCDRAFT_25018</name>
</gene>
<name>C1MKY6_MICPC</name>
<dbReference type="GeneID" id="9681743"/>
<dbReference type="GO" id="GO:0008270">
    <property type="term" value="F:zinc ion binding"/>
    <property type="evidence" value="ECO:0007669"/>
    <property type="project" value="UniProtKB-KW"/>
</dbReference>
<feature type="domain" description="Pex N-terminal" evidence="14">
    <location>
        <begin position="22"/>
        <end position="280"/>
    </location>
</feature>
<dbReference type="OrthoDB" id="107372at2759"/>
<dbReference type="SUPFAM" id="SSF57850">
    <property type="entry name" value="RING/U-box"/>
    <property type="match status" value="1"/>
</dbReference>
<reference evidence="15 16" key="1">
    <citation type="journal article" date="2009" name="Science">
        <title>Green evolution and dynamic adaptations revealed by genomes of the marine picoeukaryotes Micromonas.</title>
        <authorList>
            <person name="Worden A.Z."/>
            <person name="Lee J.H."/>
            <person name="Mock T."/>
            <person name="Rouze P."/>
            <person name="Simmons M.P."/>
            <person name="Aerts A.L."/>
            <person name="Allen A.E."/>
            <person name="Cuvelier M.L."/>
            <person name="Derelle E."/>
            <person name="Everett M.V."/>
            <person name="Foulon E."/>
            <person name="Grimwood J."/>
            <person name="Gundlach H."/>
            <person name="Henrissat B."/>
            <person name="Napoli C."/>
            <person name="McDonald S.M."/>
            <person name="Parker M.S."/>
            <person name="Rombauts S."/>
            <person name="Salamov A."/>
            <person name="Von Dassow P."/>
            <person name="Badger J.H."/>
            <person name="Coutinho P.M."/>
            <person name="Demir E."/>
            <person name="Dubchak I."/>
            <person name="Gentemann C."/>
            <person name="Eikrem W."/>
            <person name="Gready J.E."/>
            <person name="John U."/>
            <person name="Lanier W."/>
            <person name="Lindquist E.A."/>
            <person name="Lucas S."/>
            <person name="Mayer K.F."/>
            <person name="Moreau H."/>
            <person name="Not F."/>
            <person name="Otillar R."/>
            <person name="Panaud O."/>
            <person name="Pangilinan J."/>
            <person name="Paulsen I."/>
            <person name="Piegu B."/>
            <person name="Poliakov A."/>
            <person name="Robbens S."/>
            <person name="Schmutz J."/>
            <person name="Toulza E."/>
            <person name="Wyss T."/>
            <person name="Zelensky A."/>
            <person name="Zhou K."/>
            <person name="Armbrust E.V."/>
            <person name="Bhattacharya D."/>
            <person name="Goodenough U.W."/>
            <person name="Van de Peer Y."/>
            <person name="Grigoriev I.V."/>
        </authorList>
    </citation>
    <scope>NUCLEOTIDE SEQUENCE [LARGE SCALE GENOMIC DNA]</scope>
    <source>
        <strain evidence="15 16">CCMP1545</strain>
    </source>
</reference>
<evidence type="ECO:0000256" key="10">
    <source>
        <dbReference type="ARBA" id="ARBA00022989"/>
    </source>
</evidence>
<evidence type="ECO:0000256" key="7">
    <source>
        <dbReference type="ARBA" id="ARBA00022771"/>
    </source>
</evidence>
<dbReference type="OMA" id="QHYLARC"/>
<dbReference type="CDD" id="cd16451">
    <property type="entry name" value="mRING_PEX12"/>
    <property type="match status" value="1"/>
</dbReference>
<keyword evidence="7" id="KW-0863">Zinc-finger</keyword>
<keyword evidence="8" id="KW-0862">Zinc</keyword>
<dbReference type="GO" id="GO:0016558">
    <property type="term" value="P:protein import into peroxisome matrix"/>
    <property type="evidence" value="ECO:0007669"/>
    <property type="project" value="UniProtKB-UniRule"/>
</dbReference>
<dbReference type="EMBL" id="GG663736">
    <property type="protein sequence ID" value="EEH59454.1"/>
    <property type="molecule type" value="Genomic_DNA"/>
</dbReference>
<dbReference type="eggNOG" id="KOG0826">
    <property type="taxonomic scope" value="Eukaryota"/>
</dbReference>
<dbReference type="PIRSF" id="PIRSF038074">
    <property type="entry name" value="Peroxisome_assembly_p12"/>
    <property type="match status" value="1"/>
</dbReference>
<comment type="similarity">
    <text evidence="3 13">Belongs to the pex2/pex10/pex12 family.</text>
</comment>
<evidence type="ECO:0000256" key="8">
    <source>
        <dbReference type="ARBA" id="ARBA00022833"/>
    </source>
</evidence>
<evidence type="ECO:0000256" key="4">
    <source>
        <dbReference type="ARBA" id="ARBA00022448"/>
    </source>
</evidence>
<protein>
    <recommendedName>
        <fullName evidence="13">Peroxisome biogenesis protein 12</fullName>
    </recommendedName>
    <alternativeName>
        <fullName evidence="13">Peroxin-12</fullName>
    </alternativeName>
</protein>
<dbReference type="AlphaFoldDB" id="C1MKY6"/>
<dbReference type="Pfam" id="PF04757">
    <property type="entry name" value="Pex2_Pex12"/>
    <property type="match status" value="1"/>
</dbReference>
<sequence>MQFPVNASQQRPTFFELVAADRLVSSLRSALVYSMRVLVSRRPSSSWILDREDECFAAFMTLVETHAFATSNGSMAEGFYGLQRTRWRGSRVRGRGGERDAVDGVTGVKKTRALTRTERALSVLTLVAVPYAREKLDRLHKRLLAHGGGTIARDAARALLRDDEEGEDEDGGVLLRLPSAYVRTPSSLASSTFVKTYPIVNALLEAATFAHWLSFLIDGGDTHDPILRFLGLKITRVSLIETSETRAALDAHRAIAFTFPDRLHLSIAVVAFKLAEWWYGTAEGVVERGSLLPSPPPPPLPPPALDGVGIAPRGRCPVCRRFIVDASTLACSGYVFCSECAFEHVQQVKSCPVTLIPSKNANVRRLFDSA</sequence>
<evidence type="ECO:0000256" key="12">
    <source>
        <dbReference type="ARBA" id="ARBA00023140"/>
    </source>
</evidence>
<dbReference type="PANTHER" id="PTHR12888">
    <property type="entry name" value="PEROXISOME ASSEMBLY PROTEIN 12 PEROXIN-12"/>
    <property type="match status" value="1"/>
</dbReference>
<keyword evidence="4" id="KW-0813">Transport</keyword>
<dbReference type="GO" id="GO:1990429">
    <property type="term" value="C:peroxisomal importomer complex"/>
    <property type="evidence" value="ECO:0007669"/>
    <property type="project" value="TreeGrafter"/>
</dbReference>
<evidence type="ECO:0000313" key="16">
    <source>
        <dbReference type="Proteomes" id="UP000001876"/>
    </source>
</evidence>
<keyword evidence="12 13" id="KW-0576">Peroxisome</keyword>
<dbReference type="Proteomes" id="UP000001876">
    <property type="component" value="Unassembled WGS sequence"/>
</dbReference>
<comment type="subcellular location">
    <subcellularLocation>
        <location evidence="1">Peroxisome membrane</location>
        <topology evidence="1">Multi-pass membrane protein</topology>
    </subcellularLocation>
</comment>
<dbReference type="GO" id="GO:0006513">
    <property type="term" value="P:protein monoubiquitination"/>
    <property type="evidence" value="ECO:0007669"/>
    <property type="project" value="TreeGrafter"/>
</dbReference>
<keyword evidence="9" id="KW-0653">Protein transport</keyword>
<comment type="function">
    <text evidence="13">Component of a retrotranslocation channel required for peroxisome organization by mediating export of the PEX5 receptor from peroxisomes to the cytosol, thereby promoting PEX5 recycling.</text>
</comment>
<dbReference type="Gene3D" id="3.30.40.10">
    <property type="entry name" value="Zinc/RING finger domain, C3HC4 (zinc finger)"/>
    <property type="match status" value="1"/>
</dbReference>
<keyword evidence="11 13" id="KW-0472">Membrane</keyword>
<keyword evidence="6" id="KW-0479">Metal-binding</keyword>
<evidence type="ECO:0000256" key="1">
    <source>
        <dbReference type="ARBA" id="ARBA00004585"/>
    </source>
</evidence>
<dbReference type="PANTHER" id="PTHR12888:SF0">
    <property type="entry name" value="PEROXISOME ASSEMBLY PROTEIN 12"/>
    <property type="match status" value="1"/>
</dbReference>
<organism evidence="16">
    <name type="scientific">Micromonas pusilla (strain CCMP1545)</name>
    <name type="common">Picoplanktonic green alga</name>
    <dbReference type="NCBI Taxonomy" id="564608"/>
    <lineage>
        <taxon>Eukaryota</taxon>
        <taxon>Viridiplantae</taxon>
        <taxon>Chlorophyta</taxon>
        <taxon>Mamiellophyceae</taxon>
        <taxon>Mamiellales</taxon>
        <taxon>Mamiellaceae</taxon>
        <taxon>Micromonas</taxon>
    </lineage>
</organism>
<dbReference type="STRING" id="564608.C1MKY6"/>
<evidence type="ECO:0000256" key="6">
    <source>
        <dbReference type="ARBA" id="ARBA00022723"/>
    </source>
</evidence>
<evidence type="ECO:0000256" key="13">
    <source>
        <dbReference type="PIRNR" id="PIRNR038074"/>
    </source>
</evidence>
<dbReference type="InterPro" id="IPR006845">
    <property type="entry name" value="Pex_N"/>
</dbReference>
<evidence type="ECO:0000256" key="3">
    <source>
        <dbReference type="ARBA" id="ARBA00008704"/>
    </source>
</evidence>
<dbReference type="GO" id="GO:0005778">
    <property type="term" value="C:peroxisomal membrane"/>
    <property type="evidence" value="ECO:0007669"/>
    <property type="project" value="UniProtKB-SubCell"/>
</dbReference>
<keyword evidence="10" id="KW-1133">Transmembrane helix</keyword>
<evidence type="ECO:0000256" key="2">
    <source>
        <dbReference type="ARBA" id="ARBA00004906"/>
    </source>
</evidence>